<dbReference type="Proteomes" id="UP001454036">
    <property type="component" value="Unassembled WGS sequence"/>
</dbReference>
<sequence length="228" mass="25517">MTNPSGVEKNHGSVSAYNATPTRSLLFNQGISADWTQEEQAILEEGLIQYASEPVINRYAKIGLLLENKTIRDVALRCTWMRTKENNKKRKEELGVARRNKEIKVTMEKAISPSATPSFIASHQGFAACTQGLHTNKIDVGISYNGVAGPVRHLLQQNAQAFNQISMNIATQHMQENIGLLFRTRDNIYKILSSLDEMPNMKQMHPLPITLNEELASSILPRSALQMK</sequence>
<dbReference type="PANTHER" id="PTHR14000:SF45">
    <property type="entry name" value="FINGER CCCH DOMAIN PROTEIN, PUTATIVE (DUF3755)-RELATED"/>
    <property type="match status" value="1"/>
</dbReference>
<evidence type="ECO:0000313" key="2">
    <source>
        <dbReference type="Proteomes" id="UP001454036"/>
    </source>
</evidence>
<dbReference type="Gene3D" id="1.10.10.60">
    <property type="entry name" value="Homeodomain-like"/>
    <property type="match status" value="1"/>
</dbReference>
<comment type="caution">
    <text evidence="1">The sequence shown here is derived from an EMBL/GenBank/DDBJ whole genome shotgun (WGS) entry which is preliminary data.</text>
</comment>
<accession>A0AAV3Q6T3</accession>
<dbReference type="EMBL" id="BAABME010003472">
    <property type="protein sequence ID" value="GAA0158923.1"/>
    <property type="molecule type" value="Genomic_DNA"/>
</dbReference>
<dbReference type="InterPro" id="IPR022228">
    <property type="entry name" value="DUF3755"/>
</dbReference>
<dbReference type="InterPro" id="IPR001005">
    <property type="entry name" value="SANT/Myb"/>
</dbReference>
<dbReference type="Pfam" id="PF12579">
    <property type="entry name" value="DUF3755"/>
    <property type="match status" value="1"/>
</dbReference>
<gene>
    <name evidence="1" type="ORF">LIER_15829</name>
</gene>
<evidence type="ECO:0000313" key="1">
    <source>
        <dbReference type="EMBL" id="GAA0158923.1"/>
    </source>
</evidence>
<keyword evidence="2" id="KW-1185">Reference proteome</keyword>
<evidence type="ECO:0008006" key="3">
    <source>
        <dbReference type="Google" id="ProtNLM"/>
    </source>
</evidence>
<protein>
    <recommendedName>
        <fullName evidence="3">Myb-like domain-containing protein</fullName>
    </recommendedName>
</protein>
<dbReference type="PANTHER" id="PTHR14000">
    <property type="entry name" value="FINGER CCCH DOMAIN PROTEIN, PUTATIVE (DUF3755)-RELATED"/>
    <property type="match status" value="1"/>
</dbReference>
<organism evidence="1 2">
    <name type="scientific">Lithospermum erythrorhizon</name>
    <name type="common">Purple gromwell</name>
    <name type="synonym">Lithospermum officinale var. erythrorhizon</name>
    <dbReference type="NCBI Taxonomy" id="34254"/>
    <lineage>
        <taxon>Eukaryota</taxon>
        <taxon>Viridiplantae</taxon>
        <taxon>Streptophyta</taxon>
        <taxon>Embryophyta</taxon>
        <taxon>Tracheophyta</taxon>
        <taxon>Spermatophyta</taxon>
        <taxon>Magnoliopsida</taxon>
        <taxon>eudicotyledons</taxon>
        <taxon>Gunneridae</taxon>
        <taxon>Pentapetalae</taxon>
        <taxon>asterids</taxon>
        <taxon>lamiids</taxon>
        <taxon>Boraginales</taxon>
        <taxon>Boraginaceae</taxon>
        <taxon>Boraginoideae</taxon>
        <taxon>Lithospermeae</taxon>
        <taxon>Lithospermum</taxon>
    </lineage>
</organism>
<dbReference type="CDD" id="cd00167">
    <property type="entry name" value="SANT"/>
    <property type="match status" value="1"/>
</dbReference>
<proteinExistence type="predicted"/>
<dbReference type="AlphaFoldDB" id="A0AAV3Q6T3"/>
<name>A0AAV3Q6T3_LITER</name>
<reference evidence="1 2" key="1">
    <citation type="submission" date="2024-01" db="EMBL/GenBank/DDBJ databases">
        <title>The complete chloroplast genome sequence of Lithospermum erythrorhizon: insights into the phylogenetic relationship among Boraginaceae species and the maternal lineages of purple gromwells.</title>
        <authorList>
            <person name="Okada T."/>
            <person name="Watanabe K."/>
        </authorList>
    </citation>
    <scope>NUCLEOTIDE SEQUENCE [LARGE SCALE GENOMIC DNA]</scope>
</reference>